<dbReference type="GO" id="GO:0016788">
    <property type="term" value="F:hydrolase activity, acting on ester bonds"/>
    <property type="evidence" value="ECO:0007669"/>
    <property type="project" value="InterPro"/>
</dbReference>
<dbReference type="InterPro" id="IPR010902">
    <property type="entry name" value="NUMOD4"/>
</dbReference>
<sequence length="31" mass="3801">MTEEEKEEWRTISENKNYEVSNLSQIRNKNT</sequence>
<name>A0A481YS85_9VIRU</name>
<dbReference type="EMBL" id="MK500316">
    <property type="protein sequence ID" value="QBK85324.1"/>
    <property type="molecule type" value="Genomic_DNA"/>
</dbReference>
<evidence type="ECO:0000313" key="2">
    <source>
        <dbReference type="EMBL" id="QBK85324.1"/>
    </source>
</evidence>
<proteinExistence type="predicted"/>
<gene>
    <name evidence="2" type="ORF">LCIVAC01_01330</name>
</gene>
<reference evidence="2" key="1">
    <citation type="journal article" date="2019" name="MBio">
        <title>Virus Genomes from Deep Sea Sediments Expand the Ocean Megavirome and Support Independent Origins of Viral Gigantism.</title>
        <authorList>
            <person name="Backstrom D."/>
            <person name="Yutin N."/>
            <person name="Jorgensen S.L."/>
            <person name="Dharamshi J."/>
            <person name="Homa F."/>
            <person name="Zaremba-Niedwiedzka K."/>
            <person name="Spang A."/>
            <person name="Wolf Y.I."/>
            <person name="Koonin E.V."/>
            <person name="Ettema T.J."/>
        </authorList>
    </citation>
    <scope>NUCLEOTIDE SEQUENCE</scope>
</reference>
<evidence type="ECO:0000259" key="1">
    <source>
        <dbReference type="Pfam" id="PF07463"/>
    </source>
</evidence>
<accession>A0A481YS85</accession>
<organism evidence="2">
    <name type="scientific">Iridovirus LCIVAC01</name>
    <dbReference type="NCBI Taxonomy" id="2506607"/>
    <lineage>
        <taxon>Viruses</taxon>
        <taxon>Varidnaviria</taxon>
        <taxon>Bamfordvirae</taxon>
        <taxon>Nucleocytoviricota</taxon>
        <taxon>Megaviricetes</taxon>
        <taxon>Pimascovirales</taxon>
        <taxon>Pimascovirales incertae sedis</taxon>
        <taxon>Iridoviridae</taxon>
    </lineage>
</organism>
<dbReference type="Pfam" id="PF07463">
    <property type="entry name" value="NUMOD4"/>
    <property type="match status" value="1"/>
</dbReference>
<feature type="domain" description="NUMOD4" evidence="1">
    <location>
        <begin position="7"/>
        <end position="31"/>
    </location>
</feature>
<protein>
    <recommendedName>
        <fullName evidence="1">NUMOD4 domain-containing protein</fullName>
    </recommendedName>
</protein>